<dbReference type="PRINTS" id="PR00449">
    <property type="entry name" value="RASTRNSFRMNG"/>
</dbReference>
<evidence type="ECO:0000256" key="8">
    <source>
        <dbReference type="ARBA" id="ARBA00022824"/>
    </source>
</evidence>
<protein>
    <recommendedName>
        <fullName evidence="4">Signal recognition particle receptor subunit beta</fullName>
    </recommendedName>
</protein>
<dbReference type="Gene3D" id="3.40.50.300">
    <property type="entry name" value="P-loop containing nucleotide triphosphate hydrolases"/>
    <property type="match status" value="1"/>
</dbReference>
<comment type="subcellular location">
    <subcellularLocation>
        <location evidence="1">Endoplasmic reticulum membrane</location>
        <topology evidence="1">Single-pass membrane protein</topology>
    </subcellularLocation>
</comment>
<dbReference type="GO" id="GO:0005794">
    <property type="term" value="C:Golgi apparatus"/>
    <property type="evidence" value="ECO:0007669"/>
    <property type="project" value="TreeGrafter"/>
</dbReference>
<dbReference type="Proteomes" id="UP001314263">
    <property type="component" value="Unassembled WGS sequence"/>
</dbReference>
<dbReference type="InterPro" id="IPR019009">
    <property type="entry name" value="SRP_receptor_beta_su"/>
</dbReference>
<dbReference type="GO" id="GO:0003924">
    <property type="term" value="F:GTPase activity"/>
    <property type="evidence" value="ECO:0007669"/>
    <property type="project" value="TreeGrafter"/>
</dbReference>
<accession>A0AAV1I6N6</accession>
<dbReference type="PANTHER" id="PTHR45909">
    <property type="entry name" value="ADP-RIBOSYLATION FACTOR-RELATED PROTEIN 1"/>
    <property type="match status" value="1"/>
</dbReference>
<evidence type="ECO:0000256" key="2">
    <source>
        <dbReference type="ARBA" id="ARBA00005619"/>
    </source>
</evidence>
<dbReference type="InterPro" id="IPR027417">
    <property type="entry name" value="P-loop_NTPase"/>
</dbReference>
<dbReference type="PANTHER" id="PTHR45909:SF1">
    <property type="entry name" value="ADP-RIBOSYLATION FACTOR-RELATED PROTEIN 1"/>
    <property type="match status" value="1"/>
</dbReference>
<keyword evidence="7" id="KW-0547">Nucleotide-binding</keyword>
<keyword evidence="12 14" id="KW-0472">Membrane</keyword>
<evidence type="ECO:0000256" key="5">
    <source>
        <dbReference type="ARBA" id="ARBA00022692"/>
    </source>
</evidence>
<dbReference type="GO" id="GO:0043001">
    <property type="term" value="P:Golgi to plasma membrane protein transport"/>
    <property type="evidence" value="ECO:0007669"/>
    <property type="project" value="TreeGrafter"/>
</dbReference>
<comment type="similarity">
    <text evidence="2">Belongs to the SRP receptor beta subunit family.</text>
</comment>
<keyword evidence="5 14" id="KW-0812">Transmembrane</keyword>
<keyword evidence="10 14" id="KW-1133">Transmembrane helix</keyword>
<keyword evidence="6" id="KW-0449">Lipoprotein</keyword>
<evidence type="ECO:0000256" key="3">
    <source>
        <dbReference type="ARBA" id="ARBA00010290"/>
    </source>
</evidence>
<proteinExistence type="inferred from homology"/>
<evidence type="ECO:0000313" key="15">
    <source>
        <dbReference type="EMBL" id="CAK0782717.1"/>
    </source>
</evidence>
<dbReference type="InterPro" id="IPR024156">
    <property type="entry name" value="Small_GTPase_ARF"/>
</dbReference>
<dbReference type="GO" id="GO:0034067">
    <property type="term" value="P:protein localization to Golgi apparatus"/>
    <property type="evidence" value="ECO:0007669"/>
    <property type="project" value="TreeGrafter"/>
</dbReference>
<sequence length="240" mass="26472">MQQLQLREMLGSMQILYMLLVLGIILCLITYILHWKVGSGDTVLLVGHNGAGKTTLLLQLEQRGACKGTVTSMKESVGVIKREKIERQLRVVDVPGHPRISKGIFVRHCDRAKAIVFLVDSIDFMVQKDQVAEHLYDVLASRTISSRKVPVLLAANKVDCGAKAHSVEFIRKRLEKALDQLCVTRADVDAEGGEGKVLSKVERPFSFAGLAMYGSQVTTASCSALHGDIREVVHWLSQHG</sequence>
<keyword evidence="16" id="KW-1185">Reference proteome</keyword>
<evidence type="ECO:0000313" key="16">
    <source>
        <dbReference type="Proteomes" id="UP001314263"/>
    </source>
</evidence>
<evidence type="ECO:0000256" key="13">
    <source>
        <dbReference type="ARBA" id="ARBA00023170"/>
    </source>
</evidence>
<reference evidence="15 16" key="1">
    <citation type="submission" date="2023-10" db="EMBL/GenBank/DDBJ databases">
        <authorList>
            <person name="Maclean D."/>
            <person name="Macfadyen A."/>
        </authorList>
    </citation>
    <scope>NUCLEOTIDE SEQUENCE [LARGE SCALE GENOMIC DNA]</scope>
</reference>
<dbReference type="GO" id="GO:0006886">
    <property type="term" value="P:intracellular protein transport"/>
    <property type="evidence" value="ECO:0007669"/>
    <property type="project" value="TreeGrafter"/>
</dbReference>
<evidence type="ECO:0000256" key="12">
    <source>
        <dbReference type="ARBA" id="ARBA00023136"/>
    </source>
</evidence>
<evidence type="ECO:0000256" key="6">
    <source>
        <dbReference type="ARBA" id="ARBA00022707"/>
    </source>
</evidence>
<keyword evidence="9" id="KW-0931">ER-Golgi transport</keyword>
<keyword evidence="8" id="KW-0256">Endoplasmic reticulum</keyword>
<dbReference type="EMBL" id="CAUYUE010000007">
    <property type="protein sequence ID" value="CAK0782717.1"/>
    <property type="molecule type" value="Genomic_DNA"/>
</dbReference>
<evidence type="ECO:0000256" key="9">
    <source>
        <dbReference type="ARBA" id="ARBA00022892"/>
    </source>
</evidence>
<evidence type="ECO:0000256" key="4">
    <source>
        <dbReference type="ARBA" id="ARBA00020256"/>
    </source>
</evidence>
<name>A0AAV1I6N6_9CHLO</name>
<dbReference type="Pfam" id="PF09439">
    <property type="entry name" value="SRPRB"/>
    <property type="match status" value="1"/>
</dbReference>
<evidence type="ECO:0000256" key="1">
    <source>
        <dbReference type="ARBA" id="ARBA00004389"/>
    </source>
</evidence>
<evidence type="ECO:0000256" key="14">
    <source>
        <dbReference type="SAM" id="Phobius"/>
    </source>
</evidence>
<keyword evidence="9" id="KW-0813">Transport</keyword>
<organism evidence="15 16">
    <name type="scientific">Coccomyxa viridis</name>
    <dbReference type="NCBI Taxonomy" id="1274662"/>
    <lineage>
        <taxon>Eukaryota</taxon>
        <taxon>Viridiplantae</taxon>
        <taxon>Chlorophyta</taxon>
        <taxon>core chlorophytes</taxon>
        <taxon>Trebouxiophyceae</taxon>
        <taxon>Trebouxiophyceae incertae sedis</taxon>
        <taxon>Coccomyxaceae</taxon>
        <taxon>Coccomyxa</taxon>
    </lineage>
</organism>
<evidence type="ECO:0000256" key="11">
    <source>
        <dbReference type="ARBA" id="ARBA00023134"/>
    </source>
</evidence>
<dbReference type="GO" id="GO:0005525">
    <property type="term" value="F:GTP binding"/>
    <property type="evidence" value="ECO:0007669"/>
    <property type="project" value="UniProtKB-KW"/>
</dbReference>
<keyword evidence="11" id="KW-0342">GTP-binding</keyword>
<dbReference type="SUPFAM" id="SSF52540">
    <property type="entry name" value="P-loop containing nucleoside triphosphate hydrolases"/>
    <property type="match status" value="1"/>
</dbReference>
<comment type="caution">
    <text evidence="15">The sequence shown here is derived from an EMBL/GenBank/DDBJ whole genome shotgun (WGS) entry which is preliminary data.</text>
</comment>
<keyword evidence="6" id="KW-0519">Myristate</keyword>
<dbReference type="GO" id="GO:0005789">
    <property type="term" value="C:endoplasmic reticulum membrane"/>
    <property type="evidence" value="ECO:0007669"/>
    <property type="project" value="UniProtKB-SubCell"/>
</dbReference>
<dbReference type="PROSITE" id="PS51417">
    <property type="entry name" value="ARF"/>
    <property type="match status" value="1"/>
</dbReference>
<feature type="transmembrane region" description="Helical" evidence="14">
    <location>
        <begin position="15"/>
        <end position="35"/>
    </location>
</feature>
<keyword evidence="13" id="KW-0675">Receptor</keyword>
<dbReference type="AlphaFoldDB" id="A0AAV1I6N6"/>
<evidence type="ECO:0000256" key="7">
    <source>
        <dbReference type="ARBA" id="ARBA00022741"/>
    </source>
</evidence>
<gene>
    <name evidence="15" type="ORF">CVIRNUC_005912</name>
</gene>
<evidence type="ECO:0000256" key="10">
    <source>
        <dbReference type="ARBA" id="ARBA00022989"/>
    </source>
</evidence>
<comment type="similarity">
    <text evidence="3">Belongs to the small GTPase superfamily. Arf family.</text>
</comment>